<keyword evidence="3" id="KW-1185">Reference proteome</keyword>
<dbReference type="VEuPathDB" id="ToxoDB:ETH_00033735"/>
<protein>
    <submittedName>
        <fullName evidence="2">DEAH-box RNA/DNA helicase, putative</fullName>
    </submittedName>
</protein>
<evidence type="ECO:0000313" key="3">
    <source>
        <dbReference type="Proteomes" id="UP000030747"/>
    </source>
</evidence>
<gene>
    <name evidence="2" type="ORF">ETH_00033735</name>
</gene>
<dbReference type="AlphaFoldDB" id="U6KSR5"/>
<evidence type="ECO:0000313" key="2">
    <source>
        <dbReference type="EMBL" id="CDJ38468.1"/>
    </source>
</evidence>
<keyword evidence="2" id="KW-0067">ATP-binding</keyword>
<keyword evidence="2" id="KW-0347">Helicase</keyword>
<proteinExistence type="predicted"/>
<feature type="region of interest" description="Disordered" evidence="1">
    <location>
        <begin position="102"/>
        <end position="130"/>
    </location>
</feature>
<evidence type="ECO:0000256" key="1">
    <source>
        <dbReference type="SAM" id="MobiDB-lite"/>
    </source>
</evidence>
<dbReference type="OrthoDB" id="66977at2759"/>
<dbReference type="RefSeq" id="XP_013229306.1">
    <property type="nucleotide sequence ID" value="XM_013373852.1"/>
</dbReference>
<dbReference type="GO" id="GO:0004386">
    <property type="term" value="F:helicase activity"/>
    <property type="evidence" value="ECO:0007669"/>
    <property type="project" value="UniProtKB-KW"/>
</dbReference>
<keyword evidence="2" id="KW-0547">Nucleotide-binding</keyword>
<reference evidence="2" key="2">
    <citation type="submission" date="2013-10" db="EMBL/GenBank/DDBJ databases">
        <authorList>
            <person name="Aslett M."/>
        </authorList>
    </citation>
    <scope>NUCLEOTIDE SEQUENCE [LARGE SCALE GENOMIC DNA]</scope>
    <source>
        <strain evidence="2">Houghton</strain>
    </source>
</reference>
<name>U6KSR5_EIMTE</name>
<sequence>MLEGMSLSQSANSPSVTIGDLLRLNVLRHLMSKALQGDAEAAAAALQPVSARPGAKGRQPTEALLVEDGHGQLQEALAEVLSQCNFPVTASQVNELLLRAGPQTLPLPQPPAPRRWGAPGDPPFGSYAGR</sequence>
<keyword evidence="2" id="KW-0378">Hydrolase</keyword>
<accession>U6KSR5</accession>
<dbReference type="VEuPathDB" id="ToxoDB:ETH2_0806900"/>
<organism evidence="2 3">
    <name type="scientific">Eimeria tenella</name>
    <name type="common">Coccidian parasite</name>
    <dbReference type="NCBI Taxonomy" id="5802"/>
    <lineage>
        <taxon>Eukaryota</taxon>
        <taxon>Sar</taxon>
        <taxon>Alveolata</taxon>
        <taxon>Apicomplexa</taxon>
        <taxon>Conoidasida</taxon>
        <taxon>Coccidia</taxon>
        <taxon>Eucoccidiorida</taxon>
        <taxon>Eimeriorina</taxon>
        <taxon>Eimeriidae</taxon>
        <taxon>Eimeria</taxon>
    </lineage>
</organism>
<dbReference type="Proteomes" id="UP000030747">
    <property type="component" value="Unassembled WGS sequence"/>
</dbReference>
<dbReference type="GeneID" id="25255813"/>
<dbReference type="EMBL" id="HG673917">
    <property type="protein sequence ID" value="CDJ38468.1"/>
    <property type="molecule type" value="Genomic_DNA"/>
</dbReference>
<reference evidence="2" key="1">
    <citation type="submission" date="2013-10" db="EMBL/GenBank/DDBJ databases">
        <title>Genomic analysis of the causative agents of coccidiosis in chickens.</title>
        <authorList>
            <person name="Reid A.J."/>
            <person name="Blake D."/>
            <person name="Billington K."/>
            <person name="Browne H."/>
            <person name="Dunn M."/>
            <person name="Hung S."/>
            <person name="Kawahara F."/>
            <person name="Miranda-Saavedra D."/>
            <person name="Mourier T."/>
            <person name="Nagra H."/>
            <person name="Otto T.D."/>
            <person name="Rawlings N."/>
            <person name="Sanchez A."/>
            <person name="Sanders M."/>
            <person name="Subramaniam C."/>
            <person name="Tay Y."/>
            <person name="Dear P."/>
            <person name="Doerig C."/>
            <person name="Gruber A."/>
            <person name="Parkinson J."/>
            <person name="Shirley M."/>
            <person name="Wan K.L."/>
            <person name="Berriman M."/>
            <person name="Tomley F."/>
            <person name="Pain A."/>
        </authorList>
    </citation>
    <scope>NUCLEOTIDE SEQUENCE [LARGE SCALE GENOMIC DNA]</scope>
    <source>
        <strain evidence="2">Houghton</strain>
    </source>
</reference>